<dbReference type="Proteomes" id="UP001138621">
    <property type="component" value="Unassembled WGS sequence"/>
</dbReference>
<accession>A0AA40RUJ8</accession>
<gene>
    <name evidence="2" type="ORF">G7024_16245</name>
</gene>
<protein>
    <submittedName>
        <fullName evidence="2">DUF4942 domain-containing protein</fullName>
    </submittedName>
</protein>
<evidence type="ECO:0000313" key="2">
    <source>
        <dbReference type="EMBL" id="MBA1305942.1"/>
    </source>
</evidence>
<proteinExistence type="predicted"/>
<organism evidence="2 3">
    <name type="scientific">Stutzerimonas stutzeri</name>
    <name type="common">Pseudomonas stutzeri</name>
    <dbReference type="NCBI Taxonomy" id="316"/>
    <lineage>
        <taxon>Bacteria</taxon>
        <taxon>Pseudomonadati</taxon>
        <taxon>Pseudomonadota</taxon>
        <taxon>Gammaproteobacteria</taxon>
        <taxon>Pseudomonadales</taxon>
        <taxon>Pseudomonadaceae</taxon>
        <taxon>Stutzerimonas</taxon>
    </lineage>
</organism>
<dbReference type="EMBL" id="JAAMRD010000014">
    <property type="protein sequence ID" value="MBA1305942.1"/>
    <property type="molecule type" value="Genomic_DNA"/>
</dbReference>
<comment type="caution">
    <text evidence="2">The sequence shown here is derived from an EMBL/GenBank/DDBJ whole genome shotgun (WGS) entry which is preliminary data.</text>
</comment>
<sequence length="261" mass="30061">MNPFNQVALPVTLTDLLLAREDALRLLQDSRRILAKAEDVLKRHGPYLMPFNALPPASEDQVRQELDSRMWDRALDLTGFRQLMDAEEVKAFKASLRPAPPEFIEGNIRATFIELHIRATKMFRRGVVNVFRSLSDDYRTNEAEPFRIGRKVIMGAMVRPSYSRGLCINDGNQNYGADKLNDIDRVIKSLDGKQFQSRSLESAMNLAFRDHAVFEDRYYRAKAFRNGNLHLEFKRSDLLDKLNEQIADYYTYDALPDARAA</sequence>
<dbReference type="InterPro" id="IPR031339">
    <property type="entry name" value="DUF4942"/>
</dbReference>
<name>A0AA40RUJ8_STUST</name>
<evidence type="ECO:0000313" key="3">
    <source>
        <dbReference type="Proteomes" id="UP001138621"/>
    </source>
</evidence>
<dbReference type="RefSeq" id="WP_181121656.1">
    <property type="nucleotide sequence ID" value="NZ_JAAMRD010000014.1"/>
</dbReference>
<evidence type="ECO:0000259" key="1">
    <source>
        <dbReference type="Pfam" id="PF13708"/>
    </source>
</evidence>
<dbReference type="AlphaFoldDB" id="A0AA40RUJ8"/>
<dbReference type="Pfam" id="PF13708">
    <property type="entry name" value="DUF4942"/>
    <property type="match status" value="1"/>
</dbReference>
<feature type="domain" description="DUF4942" evidence="1">
    <location>
        <begin position="64"/>
        <end position="250"/>
    </location>
</feature>
<reference evidence="2" key="1">
    <citation type="submission" date="2020-02" db="EMBL/GenBank/DDBJ databases">
        <title>Synteny-based analysis reveals conserved mechanism for high triclosan tolerance in Pseudomonas, as well as instances of horizontal transfer.</title>
        <authorList>
            <person name="Mcfarland A.G."/>
            <person name="Bertucci H.K."/>
            <person name="Litmann E."/>
            <person name="Shen J."/>
            <person name="Huttenhower C."/>
            <person name="Hartmann E.M."/>
        </authorList>
    </citation>
    <scope>NUCLEOTIDE SEQUENCE</scope>
    <source>
        <strain evidence="2">109A1</strain>
    </source>
</reference>